<dbReference type="OrthoDB" id="1284667at2"/>
<gene>
    <name evidence="1" type="ORF">SAMN05421856_105239</name>
</gene>
<dbReference type="Proteomes" id="UP000199450">
    <property type="component" value="Unassembled WGS sequence"/>
</dbReference>
<dbReference type="RefSeq" id="WP_090000340.1">
    <property type="nucleotide sequence ID" value="NZ_FOBV01000005.1"/>
</dbReference>
<dbReference type="STRING" id="295069.SAMN05421856_105239"/>
<proteinExistence type="predicted"/>
<protein>
    <recommendedName>
        <fullName evidence="3">SEC-C motif-containing protein</fullName>
    </recommendedName>
</protein>
<evidence type="ECO:0008006" key="3">
    <source>
        <dbReference type="Google" id="ProtNLM"/>
    </source>
</evidence>
<reference evidence="2" key="1">
    <citation type="submission" date="2016-10" db="EMBL/GenBank/DDBJ databases">
        <authorList>
            <person name="Varghese N."/>
            <person name="Submissions S."/>
        </authorList>
    </citation>
    <scope>NUCLEOTIDE SEQUENCE [LARGE SCALE GENOMIC DNA]</scope>
    <source>
        <strain evidence="2">DSM 17453</strain>
    </source>
</reference>
<evidence type="ECO:0000313" key="2">
    <source>
        <dbReference type="Proteomes" id="UP000199450"/>
    </source>
</evidence>
<dbReference type="EMBL" id="FOBV01000005">
    <property type="protein sequence ID" value="SEM67946.1"/>
    <property type="molecule type" value="Genomic_DNA"/>
</dbReference>
<keyword evidence="2" id="KW-1185">Reference proteome</keyword>
<dbReference type="AlphaFoldDB" id="A0A1H8ABU7"/>
<organism evidence="1 2">
    <name type="scientific">Chryseobacterium taichungense</name>
    <dbReference type="NCBI Taxonomy" id="295069"/>
    <lineage>
        <taxon>Bacteria</taxon>
        <taxon>Pseudomonadati</taxon>
        <taxon>Bacteroidota</taxon>
        <taxon>Flavobacteriia</taxon>
        <taxon>Flavobacteriales</taxon>
        <taxon>Weeksellaceae</taxon>
        <taxon>Chryseobacterium group</taxon>
        <taxon>Chryseobacterium</taxon>
    </lineage>
</organism>
<name>A0A1H8ABU7_9FLAO</name>
<sequence>MKPNIYDFCPCGSGKKIKFCCGIKNVTEGFAKYQNYFTKFLAENSSQELLKTVALLQLIPENATKLVRLEEITHSIISNFNKLDNRIHYKTFNNILDVEFSEDYREDPAEGCFSELIMFKNGNSVVFPGLCNNSTETNQILIEALYKNENNISKECLNEIENGILFNLTIHNYIAKRLKISRYEHKDDYKGKIHFPDYLTNEKLDIFVFPESGIKRICESLKLPSNTIDSFSVLLKDIPKVKNPDDSILLKKPFVKIDDEYILVLPSSQMYSLNYFINNKITIHNQNDGLKKAFENIIKYKTSLFFYAMGWKNLDLEDDSDEFQIWQFDSNKIAIVNFSINKENADNTKKLKEILKERDGFYTMYITVVASLSVVTSSYSYQKNMNFLDYQLMLSFHDLERLMNLYNLKNLDLWNYLFAQKRAIKKGLQILPHYSILSYYSWYEKNGKSFFPSDDHPVQILAFGLDIQGNKVIESLQKNDRHLVLDKINNSWVYSPVTKTRKLFPIYTSDRIFNGILEQVLERYEVPLWVKAVKADSYGNSFTDCIMYWLNEFFPTLKDFLKSNISFPITFIIDFDTDFFDLTENELNNEYANPDDVIIKSEIDFKSNIVEIVIPKILFFYLNQNNNIGEIILMKKILNCLSEILNISGISLSLENISLIISTYMPIGMKKMIVTGNSIHDISKDNRYIDKPIKLDKASTSIVLEDMVSWMKIKIPVNVTNDEKKKEICRSGINNLIDKIRTELKNYNSIELLKFLMERHESIINSNSFYRLRLVTYHECYGKYEDVFQEFMDEDSSIIRTGLCLRSLIEFATAEVYYGNKTINNSDINFLIALIDEVLFLGATVDLIESKIGNPKIGLLPSGRLGVSKESFDKMNEFSLEFKKDELTEYSEIYNNPNQSSDNLTDAYFDRIDNIFKEEYGIEFYLALRLFNELAHICIEDYKTSCLILSKKTFIRLLGEKTNLSLSEIDSFLNHFALTSRGNIGKPPKGYNYSDIFPWRYNRKLSYLLRPIILIKNENEEDTIIFSPRHLNSAYGNLHYALLNGILKVDSKYKKINSFLADRNNIKGKEFRNEVANWLKENPNLEVIPYEYKIPRKGQIKDYGDIDVLVFDKKKKIIYCIECKNTKQTKIIYEFSVSIQNYIEKQLPKHLNRIQWVKENKHILSQRFNYDFTVFSVKSFLISSFQLPLKLIENVKNVEIYSLNELKRKPNIF</sequence>
<accession>A0A1H8ABU7</accession>
<evidence type="ECO:0000313" key="1">
    <source>
        <dbReference type="EMBL" id="SEM67946.1"/>
    </source>
</evidence>